<dbReference type="InterPro" id="IPR008928">
    <property type="entry name" value="6-hairpin_glycosidase_sf"/>
</dbReference>
<feature type="signal peptide" evidence="1">
    <location>
        <begin position="1"/>
        <end position="20"/>
    </location>
</feature>
<accession>A0ABY4ZNJ4</accession>
<dbReference type="Proteomes" id="UP001057520">
    <property type="component" value="Chromosome"/>
</dbReference>
<evidence type="ECO:0000313" key="3">
    <source>
        <dbReference type="Proteomes" id="UP001057520"/>
    </source>
</evidence>
<gene>
    <name evidence="2" type="ORF">MZV50_16235</name>
</gene>
<feature type="chain" id="PRO_5046329216" description="Tat pathway signal protein" evidence="1">
    <location>
        <begin position="21"/>
        <end position="619"/>
    </location>
</feature>
<keyword evidence="3" id="KW-1185">Reference proteome</keyword>
<evidence type="ECO:0000313" key="2">
    <source>
        <dbReference type="EMBL" id="USQ94151.1"/>
    </source>
</evidence>
<reference evidence="2 3" key="1">
    <citation type="submission" date="2022-04" db="EMBL/GenBank/DDBJ databases">
        <title>Genome sequence of soybean root-associated Caulobacter segnis RL271.</title>
        <authorList>
            <person name="Longley R."/>
            <person name="Bonito G."/>
            <person name="Trigodet F."/>
            <person name="Crosson S."/>
            <person name="Fiebig A."/>
        </authorList>
    </citation>
    <scope>NUCLEOTIDE SEQUENCE [LARGE SCALE GENOMIC DNA]</scope>
    <source>
        <strain evidence="2 3">RL271</strain>
    </source>
</reference>
<evidence type="ECO:0008006" key="4">
    <source>
        <dbReference type="Google" id="ProtNLM"/>
    </source>
</evidence>
<dbReference type="InterPro" id="IPR006311">
    <property type="entry name" value="TAT_signal"/>
</dbReference>
<protein>
    <recommendedName>
        <fullName evidence="4">Tat pathway signal protein</fullName>
    </recommendedName>
</protein>
<dbReference type="InterPro" id="IPR058347">
    <property type="entry name" value="DUF8034"/>
</dbReference>
<sequence length="619" mass="68547">MTTRRSVLAGASALVFAALARPALSQGKGAAPILSVSTPMAPPEWALLQRELLKANEEACAAFFARYFDERGWLRAVERWGANDGPDDAIENVNDWPTLHALGAGDQVLAMAKKAFDGNVAQYTAAKTKDVPFAREGMYFREFPVMTDWQHLSEGLSVFNLLGLSDPNDPTYRARVKRFSGFYTGEDKAVPNYDPKLKIIRSMITGSKGPMLRPATPLDWAGDRFDPTHFFMEHGESTYEETLHHYDEYGDVVGDAPLNLQATSLVLNAYMLDHEPKYRDWIVSYVDAWIERAKANGDVLPSKIGLDGKIGGPKGQWWSGTYGWGFSPVVPQTGKREDRNRVPRAVVGFLNAYLLTGDDKYLDVWRRQNDVINAQKKTVDGKVMTPRMYGPKGWYGYAPGEYRLNGLEIWYMSQKASDRARAADHPWVSYLEGKDPDYPVAALRKDLERVRARAQAQRDDKTTPDTRLADATLDINPASVTALIHLMEGGINIARPAWSGTSPSQGGALRYARLRWFDPERRRAGVPPDVAALVEKLSEDETVVTLVNTNPVAARTVTVQGGAYGEHQILSVALGEGAATPVGSSAFTLRLAPGAGTRLTFKMKRYTNAPTLSFPWDRV</sequence>
<name>A0ABY4ZNJ4_9CAUL</name>
<keyword evidence="1" id="KW-0732">Signal</keyword>
<evidence type="ECO:0000256" key="1">
    <source>
        <dbReference type="SAM" id="SignalP"/>
    </source>
</evidence>
<dbReference type="Pfam" id="PF26099">
    <property type="entry name" value="DUF8034"/>
    <property type="match status" value="2"/>
</dbReference>
<dbReference type="SUPFAM" id="SSF48208">
    <property type="entry name" value="Six-hairpin glycosidases"/>
    <property type="match status" value="1"/>
</dbReference>
<dbReference type="PROSITE" id="PS51318">
    <property type="entry name" value="TAT"/>
    <property type="match status" value="1"/>
</dbReference>
<proteinExistence type="predicted"/>
<organism evidence="2 3">
    <name type="scientific">Caulobacter segnis</name>
    <dbReference type="NCBI Taxonomy" id="88688"/>
    <lineage>
        <taxon>Bacteria</taxon>
        <taxon>Pseudomonadati</taxon>
        <taxon>Pseudomonadota</taxon>
        <taxon>Alphaproteobacteria</taxon>
        <taxon>Caulobacterales</taxon>
        <taxon>Caulobacteraceae</taxon>
        <taxon>Caulobacter</taxon>
    </lineage>
</organism>
<dbReference type="EMBL" id="CP096040">
    <property type="protein sequence ID" value="USQ94151.1"/>
    <property type="molecule type" value="Genomic_DNA"/>
</dbReference>